<reference evidence="1" key="3">
    <citation type="journal article" date="1988" name="Nucleic Acids Res.">
        <title>Identification and sequence of gene dicB: translation of the division inhibitor from an in-phase internal start.</title>
        <authorList>
            <person name="Cam K."/>
            <person name="Bejar S."/>
            <person name="Gil D."/>
            <person name="Bouche J.P."/>
        </authorList>
    </citation>
    <scope>NUCLEOTIDE SEQUENCE</scope>
</reference>
<sequence length="18" mass="2114">MHCQNQNRIPSSPKCELE</sequence>
<name>Q47137_ECOLX</name>
<accession>Q47137</accession>
<dbReference type="EMBL" id="X07465">
    <property type="protein sequence ID" value="CAA30350.1"/>
    <property type="molecule type" value="Genomic_DNA"/>
</dbReference>
<reference evidence="1" key="2">
    <citation type="journal article" date="1988" name="Mol. Gen. Genet.">
        <title>Cell division inhibition gene dicB is regulated by a locus similar to lambdoid bacteriophage immunity loci.</title>
        <authorList>
            <person name="Bejar S."/>
            <person name="Bouche F."/>
            <person name="Bouche J.P."/>
        </authorList>
    </citation>
    <scope>NUCLEOTIDE SEQUENCE</scope>
</reference>
<organism evidence="1">
    <name type="scientific">Escherichia coli</name>
    <dbReference type="NCBI Taxonomy" id="562"/>
    <lineage>
        <taxon>Bacteria</taxon>
        <taxon>Pseudomonadati</taxon>
        <taxon>Pseudomonadota</taxon>
        <taxon>Gammaproteobacteria</taxon>
        <taxon>Enterobacterales</taxon>
        <taxon>Enterobacteriaceae</taxon>
        <taxon>Escherichia</taxon>
    </lineage>
</organism>
<dbReference type="AlphaFoldDB" id="Q47137"/>
<reference evidence="1" key="6">
    <citation type="submission" date="1993-06" db="EMBL/GenBank/DDBJ databases">
        <authorList>
            <person name="Bouche J.P."/>
        </authorList>
    </citation>
    <scope>NUCLEOTIDE SEQUENCE</scope>
</reference>
<protein>
    <submittedName>
        <fullName evidence="1">E. coli genes dicA, dicB, dicC and dicF</fullName>
    </submittedName>
</protein>
<evidence type="ECO:0000313" key="1">
    <source>
        <dbReference type="EMBL" id="CAA30350.1"/>
    </source>
</evidence>
<reference evidence="1" key="1">
    <citation type="journal article" date="1986" name="Nucleic Acids Res.">
        <title>Control of cell division in Escherichia coli. DNA sequence of dicA and of a second gene complementing mutation dicA1, dicC.</title>
        <authorList>
            <person name="Bejar S."/>
            <person name="Cam K."/>
            <person name="Bouche J.P."/>
        </authorList>
    </citation>
    <scope>NUCLEOTIDE SEQUENCE</scope>
</reference>
<proteinExistence type="predicted"/>
<reference evidence="1" key="5">
    <citation type="journal article" date="1990" name="J. Mol. Biol.">
        <title>Escherichia coli cell division inhibitor DicF-RNA of the dicB operon. Evidence for its generation in vivo by transcription termination and by RNase III and RNase E-dependent processing.</title>
        <authorList>
            <person name="Faubladier M."/>
            <person name="Cam K."/>
            <person name="Bouche J.P."/>
        </authorList>
    </citation>
    <scope>NUCLEOTIDE SEQUENCE</scope>
</reference>
<reference evidence="1" key="4">
    <citation type="journal article" date="1989" name="Mol. Microbiol.">
        <title>Genetic evidence that DicF, a second division inhibitor encoded by the Escherichia coli dicB operon, is probably RNA.</title>
        <authorList>
            <person name="Bouche F."/>
            <person name="Bouche J.P."/>
        </authorList>
    </citation>
    <scope>NUCLEOTIDE SEQUENCE</scope>
</reference>